<reference evidence="1" key="1">
    <citation type="submission" date="2019-11" db="UniProtKB">
        <authorList>
            <consortium name="WormBaseParasite"/>
        </authorList>
    </citation>
    <scope>IDENTIFICATION</scope>
</reference>
<accession>A0A5K3F0U2</accession>
<proteinExistence type="predicted"/>
<evidence type="ECO:0000313" key="1">
    <source>
        <dbReference type="WBParaSite" id="MCU_004072-RA"/>
    </source>
</evidence>
<protein>
    <submittedName>
        <fullName evidence="1">Glyco_hydro_18 domain-containing protein</fullName>
    </submittedName>
</protein>
<dbReference type="AlphaFoldDB" id="A0A5K3F0U2"/>
<sequence>MWSGGEFSATKNSDNMAVKQYIDSYRLLLFSGHTIVSQLMDSAVTTDGKCTSLGDFIWYRRSSDLLQRQQPELHANNVCNVCENMTRHCHGGLVDVEIDSPSRPTGCVDTTRIATVDF</sequence>
<name>A0A5K3F0U2_MESCO</name>
<dbReference type="WBParaSite" id="MCU_004072-RA">
    <property type="protein sequence ID" value="MCU_004072-RA"/>
    <property type="gene ID" value="MCU_004072"/>
</dbReference>
<organism evidence="1">
    <name type="scientific">Mesocestoides corti</name>
    <name type="common">Flatworm</name>
    <dbReference type="NCBI Taxonomy" id="53468"/>
    <lineage>
        <taxon>Eukaryota</taxon>
        <taxon>Metazoa</taxon>
        <taxon>Spiralia</taxon>
        <taxon>Lophotrochozoa</taxon>
        <taxon>Platyhelminthes</taxon>
        <taxon>Cestoda</taxon>
        <taxon>Eucestoda</taxon>
        <taxon>Cyclophyllidea</taxon>
        <taxon>Mesocestoididae</taxon>
        <taxon>Mesocestoides</taxon>
    </lineage>
</organism>